<dbReference type="PANTHER" id="PTHR16983:SF10">
    <property type="entry name" value="PROTEIN QUIVER"/>
    <property type="match status" value="1"/>
</dbReference>
<evidence type="ECO:0000256" key="2">
    <source>
        <dbReference type="ARBA" id="ARBA00022475"/>
    </source>
</evidence>
<evidence type="ECO:0000256" key="7">
    <source>
        <dbReference type="SAM" id="SignalP"/>
    </source>
</evidence>
<keyword evidence="9" id="KW-1185">Reference proteome</keyword>
<dbReference type="InterPro" id="IPR051110">
    <property type="entry name" value="Ly-6/neurotoxin-like_GPI-ap"/>
</dbReference>
<dbReference type="SUPFAM" id="SSF57302">
    <property type="entry name" value="Snake toxin-like"/>
    <property type="match status" value="1"/>
</dbReference>
<comment type="subcellular location">
    <subcellularLocation>
        <location evidence="1">Cell membrane</location>
    </subcellularLocation>
</comment>
<keyword evidence="4" id="KW-0472">Membrane</keyword>
<dbReference type="Proteomes" id="UP000515159">
    <property type="component" value="Chromosome 2"/>
</dbReference>
<dbReference type="Pfam" id="PF00087">
    <property type="entry name" value="Toxin_TOLIP"/>
    <property type="match status" value="1"/>
</dbReference>
<gene>
    <name evidence="10" type="primary">LOC117353453</name>
</gene>
<evidence type="ECO:0000256" key="4">
    <source>
        <dbReference type="ARBA" id="ARBA00023136"/>
    </source>
</evidence>
<reference evidence="10" key="1">
    <citation type="submission" date="2025-08" db="UniProtKB">
        <authorList>
            <consortium name="RefSeq"/>
        </authorList>
    </citation>
    <scope>IDENTIFICATION</scope>
</reference>
<dbReference type="InterPro" id="IPR035076">
    <property type="entry name" value="Toxin/TOLIP"/>
</dbReference>
<evidence type="ECO:0000313" key="10">
    <source>
        <dbReference type="RefSeq" id="XP_033785285.1"/>
    </source>
</evidence>
<dbReference type="SMART" id="SM00134">
    <property type="entry name" value="LU"/>
    <property type="match status" value="1"/>
</dbReference>
<proteinExistence type="predicted"/>
<feature type="region of interest" description="Disordered" evidence="6">
    <location>
        <begin position="72"/>
        <end position="96"/>
    </location>
</feature>
<evidence type="ECO:0000256" key="1">
    <source>
        <dbReference type="ARBA" id="ARBA00004236"/>
    </source>
</evidence>
<accession>A0A6P8PTC0</accession>
<keyword evidence="2" id="KW-1003">Cell membrane</keyword>
<evidence type="ECO:0000256" key="6">
    <source>
        <dbReference type="SAM" id="MobiDB-lite"/>
    </source>
</evidence>
<dbReference type="Gene3D" id="2.10.60.10">
    <property type="entry name" value="CD59"/>
    <property type="match status" value="1"/>
</dbReference>
<dbReference type="RefSeq" id="XP_033785285.1">
    <property type="nucleotide sequence ID" value="XM_033929394.1"/>
</dbReference>
<dbReference type="InterPro" id="IPR016054">
    <property type="entry name" value="LY6_UPA_recep-like"/>
</dbReference>
<keyword evidence="5" id="KW-0325">Glycoprotein</keyword>
<dbReference type="AlphaFoldDB" id="A0A6P8PTC0"/>
<dbReference type="FunFam" id="2.10.60.10:FF:000003">
    <property type="entry name" value="lymphocyte antigen 6E isoform X1"/>
    <property type="match status" value="1"/>
</dbReference>
<evidence type="ECO:0000256" key="3">
    <source>
        <dbReference type="ARBA" id="ARBA00022729"/>
    </source>
</evidence>
<name>A0A6P8PTC0_GEOSA</name>
<dbReference type="KEGG" id="gsh:117353453"/>
<dbReference type="InterPro" id="IPR045860">
    <property type="entry name" value="Snake_toxin-like_sf"/>
</dbReference>
<dbReference type="InParanoid" id="A0A6P8PTC0"/>
<feature type="domain" description="UPAR/Ly6" evidence="8">
    <location>
        <begin position="21"/>
        <end position="94"/>
    </location>
</feature>
<feature type="compositionally biased region" description="Low complexity" evidence="6">
    <location>
        <begin position="72"/>
        <end position="84"/>
    </location>
</feature>
<feature type="chain" id="PRO_5027835140" evidence="7">
    <location>
        <begin position="21"/>
        <end position="96"/>
    </location>
</feature>
<dbReference type="GeneID" id="117353453"/>
<protein>
    <submittedName>
        <fullName evidence="10">Lymphocyte antigen 6E-like</fullName>
    </submittedName>
</protein>
<dbReference type="PROSITE" id="PS00983">
    <property type="entry name" value="LY6_UPAR"/>
    <property type="match status" value="1"/>
</dbReference>
<evidence type="ECO:0000256" key="5">
    <source>
        <dbReference type="ARBA" id="ARBA00023180"/>
    </source>
</evidence>
<keyword evidence="3 7" id="KW-0732">Signal</keyword>
<dbReference type="InterPro" id="IPR018363">
    <property type="entry name" value="CD59_antigen_CS"/>
</dbReference>
<sequence length="96" mass="10311">MRILLVSLLAAAVCLHLADSLRCYTCFAATSHKGCLSETTCSPNDKYCMTFSNSTSGLTLINKRCAPTCKSTKSSFSSSVSMSCCKDDLCNDDSDE</sequence>
<dbReference type="PANTHER" id="PTHR16983">
    <property type="entry name" value="UPAR/LY6 DOMAIN-CONTAINING PROTEIN"/>
    <property type="match status" value="1"/>
</dbReference>
<evidence type="ECO:0000259" key="8">
    <source>
        <dbReference type="SMART" id="SM00134"/>
    </source>
</evidence>
<evidence type="ECO:0000313" key="9">
    <source>
        <dbReference type="Proteomes" id="UP000515159"/>
    </source>
</evidence>
<dbReference type="GO" id="GO:0005886">
    <property type="term" value="C:plasma membrane"/>
    <property type="evidence" value="ECO:0007669"/>
    <property type="project" value="UniProtKB-SubCell"/>
</dbReference>
<feature type="signal peptide" evidence="7">
    <location>
        <begin position="1"/>
        <end position="20"/>
    </location>
</feature>
<organism evidence="9 10">
    <name type="scientific">Geotrypetes seraphini</name>
    <name type="common">Gaboon caecilian</name>
    <name type="synonym">Caecilia seraphini</name>
    <dbReference type="NCBI Taxonomy" id="260995"/>
    <lineage>
        <taxon>Eukaryota</taxon>
        <taxon>Metazoa</taxon>
        <taxon>Chordata</taxon>
        <taxon>Craniata</taxon>
        <taxon>Vertebrata</taxon>
        <taxon>Euteleostomi</taxon>
        <taxon>Amphibia</taxon>
        <taxon>Gymnophiona</taxon>
        <taxon>Geotrypetes</taxon>
    </lineage>
</organism>